<dbReference type="EMBL" id="JXQQ01000033">
    <property type="protein sequence ID" value="KIQ31404.1"/>
    <property type="molecule type" value="Genomic_DNA"/>
</dbReference>
<dbReference type="OrthoDB" id="8858496at2"/>
<reference evidence="2 3" key="1">
    <citation type="submission" date="2014-12" db="EMBL/GenBank/DDBJ databases">
        <title>16Stimator: statistical estimation of ribosomal gene copy numbers from draft genome assemblies.</title>
        <authorList>
            <person name="Perisin M.A."/>
            <person name="Vetter M."/>
            <person name="Gilbert J.A."/>
            <person name="Bergelson J."/>
        </authorList>
    </citation>
    <scope>NUCLEOTIDE SEQUENCE [LARGE SCALE GENOMIC DNA]</scope>
    <source>
        <strain evidence="2 3">MEDvA23</strain>
    </source>
</reference>
<dbReference type="Proteomes" id="UP000032067">
    <property type="component" value="Unassembled WGS sequence"/>
</dbReference>
<keyword evidence="1" id="KW-0812">Transmembrane</keyword>
<name>A0A0D0MKJ1_VARPD</name>
<evidence type="ECO:0000313" key="2">
    <source>
        <dbReference type="EMBL" id="KIQ31404.1"/>
    </source>
</evidence>
<keyword evidence="1" id="KW-1133">Transmembrane helix</keyword>
<sequence>MTMNRPRWILLVLGLSFLLVGVVDAFLPPVRGKDYTVLDVAHAILISALCYTWCRAEGLARGVIPPGRSALLAGVFPLLGIPVYFFRTRPWRQALLFTLGAAGFLAVGLLLAAVGTLLAELTRS</sequence>
<feature type="transmembrane region" description="Helical" evidence="1">
    <location>
        <begin position="97"/>
        <end position="119"/>
    </location>
</feature>
<protein>
    <submittedName>
        <fullName evidence="2">Rard protein</fullName>
    </submittedName>
</protein>
<gene>
    <name evidence="2" type="ORF">RT97_16050</name>
</gene>
<evidence type="ECO:0000256" key="1">
    <source>
        <dbReference type="SAM" id="Phobius"/>
    </source>
</evidence>
<dbReference type="AlphaFoldDB" id="A0A0D0MKJ1"/>
<keyword evidence="1" id="KW-0472">Membrane</keyword>
<accession>A0A0D0MKJ1</accession>
<comment type="caution">
    <text evidence="2">The sequence shown here is derived from an EMBL/GenBank/DDBJ whole genome shotgun (WGS) entry which is preliminary data.</text>
</comment>
<feature type="transmembrane region" description="Helical" evidence="1">
    <location>
        <begin position="66"/>
        <end position="85"/>
    </location>
</feature>
<evidence type="ECO:0000313" key="3">
    <source>
        <dbReference type="Proteomes" id="UP000032067"/>
    </source>
</evidence>
<proteinExistence type="predicted"/>
<organism evidence="2 3">
    <name type="scientific">Variovorax paradoxus</name>
    <dbReference type="NCBI Taxonomy" id="34073"/>
    <lineage>
        <taxon>Bacteria</taxon>
        <taxon>Pseudomonadati</taxon>
        <taxon>Pseudomonadota</taxon>
        <taxon>Betaproteobacteria</taxon>
        <taxon>Burkholderiales</taxon>
        <taxon>Comamonadaceae</taxon>
        <taxon>Variovorax</taxon>
    </lineage>
</organism>
<dbReference type="RefSeq" id="WP_042579779.1">
    <property type="nucleotide sequence ID" value="NZ_JXQQ01000033.1"/>
</dbReference>